<dbReference type="PROSITE" id="PS01063">
    <property type="entry name" value="SIGMA70_ECF"/>
    <property type="match status" value="1"/>
</dbReference>
<evidence type="ECO:0000259" key="8">
    <source>
        <dbReference type="Pfam" id="PF04545"/>
    </source>
</evidence>
<evidence type="ECO:0000256" key="6">
    <source>
        <dbReference type="RuleBase" id="RU000716"/>
    </source>
</evidence>
<dbReference type="InterPro" id="IPR007630">
    <property type="entry name" value="RNA_pol_sigma70_r4"/>
</dbReference>
<dbReference type="GO" id="GO:0003677">
    <property type="term" value="F:DNA binding"/>
    <property type="evidence" value="ECO:0007669"/>
    <property type="project" value="UniProtKB-KW"/>
</dbReference>
<evidence type="ECO:0000313" key="10">
    <source>
        <dbReference type="Proteomes" id="UP000051936"/>
    </source>
</evidence>
<dbReference type="Pfam" id="PF04545">
    <property type="entry name" value="Sigma70_r4"/>
    <property type="match status" value="1"/>
</dbReference>
<evidence type="ECO:0000256" key="2">
    <source>
        <dbReference type="ARBA" id="ARBA00023015"/>
    </source>
</evidence>
<dbReference type="Pfam" id="PF04542">
    <property type="entry name" value="Sigma70_r2"/>
    <property type="match status" value="1"/>
</dbReference>
<keyword evidence="5 6" id="KW-0804">Transcription</keyword>
<name>A0A0R3D7Y7_9BRAD</name>
<dbReference type="PANTHER" id="PTHR43133">
    <property type="entry name" value="RNA POLYMERASE ECF-TYPE SIGMA FACTO"/>
    <property type="match status" value="1"/>
</dbReference>
<evidence type="ECO:0000259" key="7">
    <source>
        <dbReference type="Pfam" id="PF04542"/>
    </source>
</evidence>
<sequence length="179" mass="19860">MEWAELIGRVAAHGDRDAFKLLFEHFAPRVKGFLVKTGMNADAAEEIAQMTLLTVWRKAARFDPTSAGAAAWIFTIARNLRIDSARAATRLAKAAVSAQQDETPEVADSPETLMTRRDDISRVSAALQQLSDEQSTVIRMSFIEEQPHSEIAERLGIPLGTVKSRIRLAMARLRDLLDD</sequence>
<dbReference type="SUPFAM" id="SSF88659">
    <property type="entry name" value="Sigma3 and sigma4 domains of RNA polymerase sigma factors"/>
    <property type="match status" value="1"/>
</dbReference>
<dbReference type="STRING" id="989370.AOQ71_26280"/>
<evidence type="ECO:0000313" key="9">
    <source>
        <dbReference type="EMBL" id="KRQ06121.1"/>
    </source>
</evidence>
<feature type="domain" description="RNA polymerase sigma-70 region 4" evidence="8">
    <location>
        <begin position="126"/>
        <end position="174"/>
    </location>
</feature>
<keyword evidence="3 6" id="KW-0731">Sigma factor</keyword>
<dbReference type="NCBIfam" id="TIGR02937">
    <property type="entry name" value="sigma70-ECF"/>
    <property type="match status" value="1"/>
</dbReference>
<dbReference type="InterPro" id="IPR013324">
    <property type="entry name" value="RNA_pol_sigma_r3/r4-like"/>
</dbReference>
<dbReference type="OrthoDB" id="9784272at2"/>
<evidence type="ECO:0000256" key="4">
    <source>
        <dbReference type="ARBA" id="ARBA00023125"/>
    </source>
</evidence>
<dbReference type="RefSeq" id="WP_057752975.1">
    <property type="nucleotide sequence ID" value="NZ_LJYG01000102.1"/>
</dbReference>
<evidence type="ECO:0000256" key="1">
    <source>
        <dbReference type="ARBA" id="ARBA00010641"/>
    </source>
</evidence>
<evidence type="ECO:0000256" key="5">
    <source>
        <dbReference type="ARBA" id="ARBA00023163"/>
    </source>
</evidence>
<dbReference type="InterPro" id="IPR039425">
    <property type="entry name" value="RNA_pol_sigma-70-like"/>
</dbReference>
<dbReference type="GO" id="GO:0016987">
    <property type="term" value="F:sigma factor activity"/>
    <property type="evidence" value="ECO:0007669"/>
    <property type="project" value="UniProtKB-KW"/>
</dbReference>
<dbReference type="EMBL" id="LJYG01000102">
    <property type="protein sequence ID" value="KRQ06121.1"/>
    <property type="molecule type" value="Genomic_DNA"/>
</dbReference>
<protein>
    <recommendedName>
        <fullName evidence="6">RNA polymerase sigma factor</fullName>
    </recommendedName>
</protein>
<keyword evidence="2 6" id="KW-0805">Transcription regulation</keyword>
<proteinExistence type="inferred from homology"/>
<comment type="similarity">
    <text evidence="1 6">Belongs to the sigma-70 factor family. ECF subfamily.</text>
</comment>
<organism evidence="9 10">
    <name type="scientific">Bradyrhizobium manausense</name>
    <dbReference type="NCBI Taxonomy" id="989370"/>
    <lineage>
        <taxon>Bacteria</taxon>
        <taxon>Pseudomonadati</taxon>
        <taxon>Pseudomonadota</taxon>
        <taxon>Alphaproteobacteria</taxon>
        <taxon>Hyphomicrobiales</taxon>
        <taxon>Nitrobacteraceae</taxon>
        <taxon>Bradyrhizobium</taxon>
    </lineage>
</organism>
<dbReference type="Gene3D" id="1.10.10.10">
    <property type="entry name" value="Winged helix-like DNA-binding domain superfamily/Winged helix DNA-binding domain"/>
    <property type="match status" value="1"/>
</dbReference>
<dbReference type="SUPFAM" id="SSF88946">
    <property type="entry name" value="Sigma2 domain of RNA polymerase sigma factors"/>
    <property type="match status" value="1"/>
</dbReference>
<dbReference type="Gene3D" id="1.10.1740.10">
    <property type="match status" value="1"/>
</dbReference>
<dbReference type="Proteomes" id="UP000051936">
    <property type="component" value="Unassembled WGS sequence"/>
</dbReference>
<keyword evidence="4 6" id="KW-0238">DNA-binding</keyword>
<dbReference type="InterPro" id="IPR000838">
    <property type="entry name" value="RNA_pol_sigma70_ECF_CS"/>
</dbReference>
<dbReference type="GO" id="GO:0006352">
    <property type="term" value="P:DNA-templated transcription initiation"/>
    <property type="evidence" value="ECO:0007669"/>
    <property type="project" value="InterPro"/>
</dbReference>
<dbReference type="InterPro" id="IPR013325">
    <property type="entry name" value="RNA_pol_sigma_r2"/>
</dbReference>
<feature type="domain" description="RNA polymerase sigma-70 region 2" evidence="7">
    <location>
        <begin position="22"/>
        <end position="90"/>
    </location>
</feature>
<dbReference type="PANTHER" id="PTHR43133:SF62">
    <property type="entry name" value="RNA POLYMERASE SIGMA FACTOR SIGZ"/>
    <property type="match status" value="1"/>
</dbReference>
<dbReference type="AlphaFoldDB" id="A0A0R3D7Y7"/>
<dbReference type="InterPro" id="IPR036388">
    <property type="entry name" value="WH-like_DNA-bd_sf"/>
</dbReference>
<dbReference type="InterPro" id="IPR007627">
    <property type="entry name" value="RNA_pol_sigma70_r2"/>
</dbReference>
<keyword evidence="10" id="KW-1185">Reference proteome</keyword>
<dbReference type="InterPro" id="IPR014284">
    <property type="entry name" value="RNA_pol_sigma-70_dom"/>
</dbReference>
<dbReference type="CDD" id="cd06171">
    <property type="entry name" value="Sigma70_r4"/>
    <property type="match status" value="1"/>
</dbReference>
<comment type="caution">
    <text evidence="9">The sequence shown here is derived from an EMBL/GenBank/DDBJ whole genome shotgun (WGS) entry which is preliminary data.</text>
</comment>
<reference evidence="9 10" key="1">
    <citation type="submission" date="2015-09" db="EMBL/GenBank/DDBJ databases">
        <title>Draft Genome Sequence of Bradyrhizobium manausense Strain BR 3351T, a Novel Symbiotic Nitrogen-Fixing Alphaproteobacterium Isolated from Brazilian Amazon Rain Forest.</title>
        <authorList>
            <person name="De Araujo J.L."/>
            <person name="Zilli J.E."/>
        </authorList>
    </citation>
    <scope>NUCLEOTIDE SEQUENCE [LARGE SCALE GENOMIC DNA]</scope>
    <source>
        <strain evidence="9 10">BR3351</strain>
    </source>
</reference>
<gene>
    <name evidence="9" type="ORF">AOQ71_26280</name>
</gene>
<evidence type="ECO:0000256" key="3">
    <source>
        <dbReference type="ARBA" id="ARBA00023082"/>
    </source>
</evidence>
<accession>A0A0R3D7Y7</accession>